<accession>A0AC34GSZ7</accession>
<evidence type="ECO:0000313" key="1">
    <source>
        <dbReference type="Proteomes" id="UP000887579"/>
    </source>
</evidence>
<dbReference type="Proteomes" id="UP000887579">
    <property type="component" value="Unplaced"/>
</dbReference>
<protein>
    <submittedName>
        <fullName evidence="2">Histone acetyltransferase</fullName>
    </submittedName>
</protein>
<proteinExistence type="predicted"/>
<evidence type="ECO:0000313" key="2">
    <source>
        <dbReference type="WBParaSite" id="ES5_v2.g7835.t1"/>
    </source>
</evidence>
<sequence>MPFRASQRLKNLNEAKLNRAYLNQPNRNQAARTTLNTLKINIKGQSLEIVPKPVPKNSSLKLSMKERLDALNEFAIFSPCTTLLSVKFIIDMLEKFEFQAYRNSKTKTEYLAKLSGSITAIFPKTELSENANGERYVSRLSSTQLKSITDYIVNGLKSSKYQLLTKHKDYNTSKTGRYEGLQDFSSAIQQIILTLKDSDIRATSKAAEKILSKYAIDFDPIFQHSGLCCSGKAVANQEDVYTCKICEKFFHGRCENYCPVVDGNSFFCRQCKKFNGINIAPKKSFKDMKQNLATKTMEANIRKLIAAKGVITKPVNVRMIYNNDRSFKTHPSLVEDFAYPESLEYRKKIFIAFQEVENSETLLFYFEVHEYDDESLPPNQRVVYLSYLDSLGYFTPENNKELRRGIYYTIIQTYLKYAREMKFVKAYLWMLPPKQNEEFCFYGHPDPYIVPNIASLRNFYKTLLDQAIEKKFIKGYDYIEKTVPFQSKNFQVKDIPYFDGDLWCEEIAKSWKKYDDQKSKKKAQFPIRLLSDCKKALKAYKETMIIVNLYSPAQSQKVRRSKLMDLDTVSGCKLLDDREDFFEFQMKSNYAFDTIENNHFSTKMLYVLISQPNERI</sequence>
<reference evidence="2" key="1">
    <citation type="submission" date="2022-11" db="UniProtKB">
        <authorList>
            <consortium name="WormBaseParasite"/>
        </authorList>
    </citation>
    <scope>IDENTIFICATION</scope>
</reference>
<dbReference type="WBParaSite" id="ES5_v2.g7835.t1">
    <property type="protein sequence ID" value="ES5_v2.g7835.t1"/>
    <property type="gene ID" value="ES5_v2.g7835"/>
</dbReference>
<name>A0AC34GSZ7_9BILA</name>
<organism evidence="1 2">
    <name type="scientific">Panagrolaimus sp. ES5</name>
    <dbReference type="NCBI Taxonomy" id="591445"/>
    <lineage>
        <taxon>Eukaryota</taxon>
        <taxon>Metazoa</taxon>
        <taxon>Ecdysozoa</taxon>
        <taxon>Nematoda</taxon>
        <taxon>Chromadorea</taxon>
        <taxon>Rhabditida</taxon>
        <taxon>Tylenchina</taxon>
        <taxon>Panagrolaimomorpha</taxon>
        <taxon>Panagrolaimoidea</taxon>
        <taxon>Panagrolaimidae</taxon>
        <taxon>Panagrolaimus</taxon>
    </lineage>
</organism>